<organism evidence="2 3">
    <name type="scientific">Gymnopilus junonius</name>
    <name type="common">Spectacular rustgill mushroom</name>
    <name type="synonym">Gymnopilus spectabilis subsp. junonius</name>
    <dbReference type="NCBI Taxonomy" id="109634"/>
    <lineage>
        <taxon>Eukaryota</taxon>
        <taxon>Fungi</taxon>
        <taxon>Dikarya</taxon>
        <taxon>Basidiomycota</taxon>
        <taxon>Agaricomycotina</taxon>
        <taxon>Agaricomycetes</taxon>
        <taxon>Agaricomycetidae</taxon>
        <taxon>Agaricales</taxon>
        <taxon>Agaricineae</taxon>
        <taxon>Hymenogastraceae</taxon>
        <taxon>Gymnopilus</taxon>
    </lineage>
</organism>
<reference evidence="2" key="1">
    <citation type="submission" date="2020-11" db="EMBL/GenBank/DDBJ databases">
        <authorList>
            <consortium name="DOE Joint Genome Institute"/>
            <person name="Ahrendt S."/>
            <person name="Riley R."/>
            <person name="Andreopoulos W."/>
            <person name="LaButti K."/>
            <person name="Pangilinan J."/>
            <person name="Ruiz-duenas F.J."/>
            <person name="Barrasa J.M."/>
            <person name="Sanchez-Garcia M."/>
            <person name="Camarero S."/>
            <person name="Miyauchi S."/>
            <person name="Serrano A."/>
            <person name="Linde D."/>
            <person name="Babiker R."/>
            <person name="Drula E."/>
            <person name="Ayuso-Fernandez I."/>
            <person name="Pacheco R."/>
            <person name="Padilla G."/>
            <person name="Ferreira P."/>
            <person name="Barriuso J."/>
            <person name="Kellner H."/>
            <person name="Castanera R."/>
            <person name="Alfaro M."/>
            <person name="Ramirez L."/>
            <person name="Pisabarro A.G."/>
            <person name="Kuo A."/>
            <person name="Tritt A."/>
            <person name="Lipzen A."/>
            <person name="He G."/>
            <person name="Yan M."/>
            <person name="Ng V."/>
            <person name="Cullen D."/>
            <person name="Martin F."/>
            <person name="Rosso M.-N."/>
            <person name="Henrissat B."/>
            <person name="Hibbett D."/>
            <person name="Martinez A.T."/>
            <person name="Grigoriev I.V."/>
        </authorList>
    </citation>
    <scope>NUCLEOTIDE SEQUENCE</scope>
    <source>
        <strain evidence="2">AH 44721</strain>
    </source>
</reference>
<sequence length="334" mass="37842">MTSPRIDVYAQLPLNISLEPDVNIDVDPRNWRWIHCLTFPIPSLDSLQFTPRPYKWIRYAIGAVIGAQGFLSTRQELVEAVNYNAALPDASIKLYYHVSNEEKRRMFPLDPHILRTDITSSVHTPRREHFSNQVAERDGGTCVWSGSELCDAVHLLSHSKGNAYISVYTERRSRDNDKRDIISDIDDIRNGLFLTYAAHVVLGRNLAFLVTPNFAMDTADIDPNAPPLEKRYTAHVFKPDPALRFESASLQIKGTYNDPPDILFDAVYASALLHQFADGSPDSFDMLMALPYILIPPDELQKAMKEAEEKIEAAEQQRVQAKVESWLRQVDSGT</sequence>
<dbReference type="EMBL" id="JADNYJ010000096">
    <property type="protein sequence ID" value="KAF8886439.1"/>
    <property type="molecule type" value="Genomic_DNA"/>
</dbReference>
<gene>
    <name evidence="2" type="ORF">CPB84DRAFT_1837807</name>
</gene>
<name>A0A9P5TIZ0_GYMJU</name>
<dbReference type="OrthoDB" id="3269637at2759"/>
<evidence type="ECO:0000313" key="3">
    <source>
        <dbReference type="Proteomes" id="UP000724874"/>
    </source>
</evidence>
<feature type="coiled-coil region" evidence="1">
    <location>
        <begin position="297"/>
        <end position="324"/>
    </location>
</feature>
<dbReference type="AlphaFoldDB" id="A0A9P5TIZ0"/>
<accession>A0A9P5TIZ0</accession>
<evidence type="ECO:0000256" key="1">
    <source>
        <dbReference type="SAM" id="Coils"/>
    </source>
</evidence>
<proteinExistence type="predicted"/>
<evidence type="ECO:0000313" key="2">
    <source>
        <dbReference type="EMBL" id="KAF8886439.1"/>
    </source>
</evidence>
<keyword evidence="1" id="KW-0175">Coiled coil</keyword>
<protein>
    <recommendedName>
        <fullName evidence="4">HNH nuclease domain-containing protein</fullName>
    </recommendedName>
</protein>
<comment type="caution">
    <text evidence="2">The sequence shown here is derived from an EMBL/GenBank/DDBJ whole genome shotgun (WGS) entry which is preliminary data.</text>
</comment>
<evidence type="ECO:0008006" key="4">
    <source>
        <dbReference type="Google" id="ProtNLM"/>
    </source>
</evidence>
<dbReference type="Proteomes" id="UP000724874">
    <property type="component" value="Unassembled WGS sequence"/>
</dbReference>
<keyword evidence="3" id="KW-1185">Reference proteome</keyword>